<keyword evidence="2" id="KW-0479">Metal-binding</keyword>
<keyword evidence="3" id="KW-0408">Iron</keyword>
<dbReference type="PANTHER" id="PTHR37164">
    <property type="entry name" value="BACTERIOHEMERYTHRIN"/>
    <property type="match status" value="1"/>
</dbReference>
<dbReference type="AlphaFoldDB" id="A0A1J5RAP5"/>
<dbReference type="GO" id="GO:0046872">
    <property type="term" value="F:metal ion binding"/>
    <property type="evidence" value="ECO:0007669"/>
    <property type="project" value="UniProtKB-KW"/>
</dbReference>
<evidence type="ECO:0000256" key="2">
    <source>
        <dbReference type="ARBA" id="ARBA00022723"/>
    </source>
</evidence>
<reference evidence="5" key="1">
    <citation type="submission" date="2016-10" db="EMBL/GenBank/DDBJ databases">
        <title>Sequence of Gallionella enrichment culture.</title>
        <authorList>
            <person name="Poehlein A."/>
            <person name="Muehling M."/>
            <person name="Daniel R."/>
        </authorList>
    </citation>
    <scope>NUCLEOTIDE SEQUENCE</scope>
</reference>
<dbReference type="InterPro" id="IPR012312">
    <property type="entry name" value="Hemerythrin-like"/>
</dbReference>
<evidence type="ECO:0000256" key="1">
    <source>
        <dbReference type="ARBA" id="ARBA00010587"/>
    </source>
</evidence>
<protein>
    <submittedName>
        <fullName evidence="5">Bacteriohemerythrin</fullName>
    </submittedName>
</protein>
<dbReference type="SUPFAM" id="SSF47188">
    <property type="entry name" value="Hemerythrin-like"/>
    <property type="match status" value="1"/>
</dbReference>
<dbReference type="Gene3D" id="1.20.120.50">
    <property type="entry name" value="Hemerythrin-like"/>
    <property type="match status" value="1"/>
</dbReference>
<dbReference type="InterPro" id="IPR016131">
    <property type="entry name" value="Haemerythrin_Fe_BS"/>
</dbReference>
<dbReference type="InterPro" id="IPR012827">
    <property type="entry name" value="Hemerythrin_metal-bd"/>
</dbReference>
<dbReference type="Pfam" id="PF01814">
    <property type="entry name" value="Hemerythrin"/>
    <property type="match status" value="1"/>
</dbReference>
<gene>
    <name evidence="5" type="ORF">GALL_249520</name>
</gene>
<comment type="similarity">
    <text evidence="1">Belongs to the hemerythrin family.</text>
</comment>
<dbReference type="InterPro" id="IPR050669">
    <property type="entry name" value="Hemerythrin"/>
</dbReference>
<dbReference type="PROSITE" id="PS00550">
    <property type="entry name" value="HEMERYTHRINS"/>
    <property type="match status" value="1"/>
</dbReference>
<dbReference type="NCBIfam" id="NF033749">
    <property type="entry name" value="bact_hemeryth"/>
    <property type="match status" value="1"/>
</dbReference>
<organism evidence="5">
    <name type="scientific">mine drainage metagenome</name>
    <dbReference type="NCBI Taxonomy" id="410659"/>
    <lineage>
        <taxon>unclassified sequences</taxon>
        <taxon>metagenomes</taxon>
        <taxon>ecological metagenomes</taxon>
    </lineage>
</organism>
<accession>A0A1J5RAP5</accession>
<dbReference type="CDD" id="cd12107">
    <property type="entry name" value="Hemerythrin"/>
    <property type="match status" value="1"/>
</dbReference>
<proteinExistence type="inferred from homology"/>
<evidence type="ECO:0000313" key="5">
    <source>
        <dbReference type="EMBL" id="OIQ93142.1"/>
    </source>
</evidence>
<comment type="caution">
    <text evidence="5">The sequence shown here is derived from an EMBL/GenBank/DDBJ whole genome shotgun (WGS) entry which is preliminary data.</text>
</comment>
<dbReference type="InterPro" id="IPR035938">
    <property type="entry name" value="Hemerythrin-like_sf"/>
</dbReference>
<sequence length="135" mass="15858">MQIEWSDQYKLGIPLIDAEHKALADLVNHFFIRSEAGAAPEELEAILSSLIDKTRDHFRHEENLLDRHGYPHLALHQDAHIGLLQHLSRFQEDYIQGRTEARDITVDTVTFFRNWLLDHILKDDMPYRPYIQTLS</sequence>
<evidence type="ECO:0000256" key="3">
    <source>
        <dbReference type="ARBA" id="ARBA00023004"/>
    </source>
</evidence>
<dbReference type="PANTHER" id="PTHR37164:SF1">
    <property type="entry name" value="BACTERIOHEMERYTHRIN"/>
    <property type="match status" value="1"/>
</dbReference>
<dbReference type="NCBIfam" id="TIGR02481">
    <property type="entry name" value="hemeryth_dom"/>
    <property type="match status" value="1"/>
</dbReference>
<name>A0A1J5RAP5_9ZZZZ</name>
<feature type="domain" description="Hemerythrin-like" evidence="4">
    <location>
        <begin position="12"/>
        <end position="129"/>
    </location>
</feature>
<dbReference type="EMBL" id="MLJW01000214">
    <property type="protein sequence ID" value="OIQ93142.1"/>
    <property type="molecule type" value="Genomic_DNA"/>
</dbReference>
<evidence type="ECO:0000259" key="4">
    <source>
        <dbReference type="Pfam" id="PF01814"/>
    </source>
</evidence>